<dbReference type="Proteomes" id="UP001150062">
    <property type="component" value="Unassembled WGS sequence"/>
</dbReference>
<evidence type="ECO:0000313" key="3">
    <source>
        <dbReference type="EMBL" id="KAJ6230371.1"/>
    </source>
</evidence>
<organism evidence="3 4">
    <name type="scientific">Anaeramoeba flamelloides</name>
    <dbReference type="NCBI Taxonomy" id="1746091"/>
    <lineage>
        <taxon>Eukaryota</taxon>
        <taxon>Metamonada</taxon>
        <taxon>Anaeramoebidae</taxon>
        <taxon>Anaeramoeba</taxon>
    </lineage>
</organism>
<feature type="coiled-coil region" evidence="1">
    <location>
        <begin position="349"/>
        <end position="404"/>
    </location>
</feature>
<feature type="compositionally biased region" description="Basic and acidic residues" evidence="2">
    <location>
        <begin position="218"/>
        <end position="241"/>
    </location>
</feature>
<feature type="compositionally biased region" description="Acidic residues" evidence="2">
    <location>
        <begin position="156"/>
        <end position="179"/>
    </location>
</feature>
<accession>A0ABQ8XD20</accession>
<reference evidence="3" key="1">
    <citation type="submission" date="2022-08" db="EMBL/GenBank/DDBJ databases">
        <title>Novel sulfate-reducing endosymbionts in the free-living metamonad Anaeramoeba.</title>
        <authorList>
            <person name="Jerlstrom-Hultqvist J."/>
            <person name="Cepicka I."/>
            <person name="Gallot-Lavallee L."/>
            <person name="Salas-Leiva D."/>
            <person name="Curtis B.A."/>
            <person name="Zahonova K."/>
            <person name="Pipaliya S."/>
            <person name="Dacks J."/>
            <person name="Roger A.J."/>
        </authorList>
    </citation>
    <scope>NUCLEOTIDE SEQUENCE</scope>
    <source>
        <strain evidence="3">Schooner1</strain>
    </source>
</reference>
<evidence type="ECO:0000256" key="2">
    <source>
        <dbReference type="SAM" id="MobiDB-lite"/>
    </source>
</evidence>
<protein>
    <submittedName>
        <fullName evidence="3">Pre-mRNA 3'-end-processing factor fip1</fullName>
    </submittedName>
</protein>
<keyword evidence="4" id="KW-1185">Reference proteome</keyword>
<comment type="caution">
    <text evidence="3">The sequence shown here is derived from an EMBL/GenBank/DDBJ whole genome shotgun (WGS) entry which is preliminary data.</text>
</comment>
<keyword evidence="1" id="KW-0175">Coiled coil</keyword>
<evidence type="ECO:0000313" key="4">
    <source>
        <dbReference type="Proteomes" id="UP001150062"/>
    </source>
</evidence>
<dbReference type="EMBL" id="JAOAOG010000313">
    <property type="protein sequence ID" value="KAJ6230371.1"/>
    <property type="molecule type" value="Genomic_DNA"/>
</dbReference>
<feature type="compositionally biased region" description="Basic and acidic residues" evidence="2">
    <location>
        <begin position="193"/>
        <end position="205"/>
    </location>
</feature>
<feature type="compositionally biased region" description="Basic and acidic residues" evidence="2">
    <location>
        <begin position="146"/>
        <end position="155"/>
    </location>
</feature>
<gene>
    <name evidence="3" type="ORF">M0813_07010</name>
</gene>
<proteinExistence type="predicted"/>
<sequence>MGNSNNSPRLDQINFKIYKKSLQESEHPVVLLDHSFQIVNHNAKFQSIIKGSDKIKTKIDSIEFQPFFNSSKDEVFKKLALNEIKEQYFEWTFLNSSKENIKLNGYFYPFLVEENKFYQLVFQRLKNNKIKNENENIDIKKNEEDKRKLKSKFENEQEEEDDEEDEEDEDEDEDEESDQDKDLEIKRKKLKEKGKEKESKEEIEKKKKKKNEGEKEDGEEKKKKEDEEGETEFKNEKISEKSQEINSLMQISQSLICLGTKEETEKNEELKSKNNSSNRKPTNPLSLLRYIDEWEEEFNVEEHVDTIKKLIRSQPDHKIERDVVSDLNYIIDQYEKMKKYHQNKFCKLHTKMKEETQKKRNQYKVLEEDLGKRLSITQNEKEVKRKLEEENEKLHNTLNELYSFFQKEDERIGQIQSFIENKNLNLKN</sequence>
<evidence type="ECO:0000256" key="1">
    <source>
        <dbReference type="SAM" id="Coils"/>
    </source>
</evidence>
<feature type="region of interest" description="Disordered" evidence="2">
    <location>
        <begin position="146"/>
        <end position="241"/>
    </location>
</feature>
<name>A0ABQ8XD20_9EUKA</name>